<keyword evidence="1" id="KW-0547">Nucleotide-binding</keyword>
<evidence type="ECO:0000256" key="2">
    <source>
        <dbReference type="ARBA" id="ARBA00022840"/>
    </source>
</evidence>
<accession>A0ABQ2GT24</accession>
<name>A0ABQ2GT24_9DEIO</name>
<dbReference type="Proteomes" id="UP000661918">
    <property type="component" value="Unassembled WGS sequence"/>
</dbReference>
<dbReference type="RefSeq" id="WP_188903775.1">
    <property type="nucleotide sequence ID" value="NZ_BMOM01000013.1"/>
</dbReference>
<dbReference type="InterPro" id="IPR003439">
    <property type="entry name" value="ABC_transporter-like_ATP-bd"/>
</dbReference>
<dbReference type="InterPro" id="IPR027417">
    <property type="entry name" value="P-loop_NTPase"/>
</dbReference>
<feature type="domain" description="ABC transporter" evidence="3">
    <location>
        <begin position="3"/>
        <end position="243"/>
    </location>
</feature>
<evidence type="ECO:0000313" key="4">
    <source>
        <dbReference type="EMBL" id="GGM10578.1"/>
    </source>
</evidence>
<feature type="domain" description="ABC transporter" evidence="3">
    <location>
        <begin position="247"/>
        <end position="477"/>
    </location>
</feature>
<dbReference type="SUPFAM" id="SSF52540">
    <property type="entry name" value="P-loop containing nucleoside triphosphate hydrolases"/>
    <property type="match status" value="2"/>
</dbReference>
<gene>
    <name evidence="4" type="ORF">GCM10010841_18810</name>
</gene>
<dbReference type="SMART" id="SM00382">
    <property type="entry name" value="AAA"/>
    <property type="match status" value="2"/>
</dbReference>
<keyword evidence="2" id="KW-0067">ATP-binding</keyword>
<dbReference type="PANTHER" id="PTHR43158:SF2">
    <property type="entry name" value="SKFA PEPTIDE EXPORT ATP-BINDING PROTEIN SKFE"/>
    <property type="match status" value="1"/>
</dbReference>
<dbReference type="InterPro" id="IPR003593">
    <property type="entry name" value="AAA+_ATPase"/>
</dbReference>
<evidence type="ECO:0000256" key="1">
    <source>
        <dbReference type="ARBA" id="ARBA00022741"/>
    </source>
</evidence>
<evidence type="ECO:0000259" key="3">
    <source>
        <dbReference type="PROSITE" id="PS50893"/>
    </source>
</evidence>
<dbReference type="Gene3D" id="3.40.50.300">
    <property type="entry name" value="P-loop containing nucleotide triphosphate hydrolases"/>
    <property type="match status" value="2"/>
</dbReference>
<dbReference type="PROSITE" id="PS00211">
    <property type="entry name" value="ABC_TRANSPORTER_1"/>
    <property type="match status" value="2"/>
</dbReference>
<comment type="caution">
    <text evidence="4">The sequence shown here is derived from an EMBL/GenBank/DDBJ whole genome shotgun (WGS) entry which is preliminary data.</text>
</comment>
<sequence length="477" mass="51046">MLVDLKNVTVRAGGCDLLSGVTLGVHPGEAVRLWGPNGGGKTTLLRLLAGEVAPVAGERTYRLGGELQTSAVQARRQLSVVGPDAEAFYLTRDWAQTVRDVLLAAFEGDVLKLWDATPQAAARLSEVVALTDLSALLDRDFRTLSHGQRRRVVLARALMPRPPALLLDEFTDGLSAGARAELGGVLAAVHASGVAVILATHRPEEAPPLPWRTVQVAGGRVRGEVATSPASSRTVDLPRPPGTDDLIRLQDAEVWRNGVRALGPLNWTWAAGQHWLVTGENGSGKSTLARVIAGELHPALGGSVRRPYLRRDLLTERRRTVGLVGAEVGIRQRREWTGRDVIGSAWTGTEGFSPALSAAEHAQVEALAAQLHLTDLLERPATGLSQGQLRRLLLARAVVHAPTVLILDEGLDFVDPEARAHFLDLLPALVHGGTHVMVIAHRESDAPGGLTHHLHLRDGKAQTVTRLTLPEPEAAAQ</sequence>
<dbReference type="PANTHER" id="PTHR43158">
    <property type="entry name" value="SKFA PEPTIDE EXPORT ATP-BINDING PROTEIN SKFE"/>
    <property type="match status" value="1"/>
</dbReference>
<keyword evidence="5" id="KW-1185">Reference proteome</keyword>
<proteinExistence type="predicted"/>
<protein>
    <recommendedName>
        <fullName evidence="3">ABC transporter domain-containing protein</fullName>
    </recommendedName>
</protein>
<dbReference type="PROSITE" id="PS50893">
    <property type="entry name" value="ABC_TRANSPORTER_2"/>
    <property type="match status" value="2"/>
</dbReference>
<dbReference type="EMBL" id="BMOM01000013">
    <property type="protein sequence ID" value="GGM10578.1"/>
    <property type="molecule type" value="Genomic_DNA"/>
</dbReference>
<dbReference type="InterPro" id="IPR017871">
    <property type="entry name" value="ABC_transporter-like_CS"/>
</dbReference>
<evidence type="ECO:0000313" key="5">
    <source>
        <dbReference type="Proteomes" id="UP000661918"/>
    </source>
</evidence>
<reference evidence="5" key="1">
    <citation type="journal article" date="2019" name="Int. J. Syst. Evol. Microbiol.">
        <title>The Global Catalogue of Microorganisms (GCM) 10K type strain sequencing project: providing services to taxonomists for standard genome sequencing and annotation.</title>
        <authorList>
            <consortium name="The Broad Institute Genomics Platform"/>
            <consortium name="The Broad Institute Genome Sequencing Center for Infectious Disease"/>
            <person name="Wu L."/>
            <person name="Ma J."/>
        </authorList>
    </citation>
    <scope>NUCLEOTIDE SEQUENCE [LARGE SCALE GENOMIC DNA]</scope>
    <source>
        <strain evidence="5">JCM 15443</strain>
    </source>
</reference>
<organism evidence="4 5">
    <name type="scientific">Deinococcus aerophilus</name>
    <dbReference type="NCBI Taxonomy" id="522488"/>
    <lineage>
        <taxon>Bacteria</taxon>
        <taxon>Thermotogati</taxon>
        <taxon>Deinococcota</taxon>
        <taxon>Deinococci</taxon>
        <taxon>Deinococcales</taxon>
        <taxon>Deinococcaceae</taxon>
        <taxon>Deinococcus</taxon>
    </lineage>
</organism>
<dbReference type="Pfam" id="PF00005">
    <property type="entry name" value="ABC_tran"/>
    <property type="match status" value="2"/>
</dbReference>